<keyword evidence="2" id="KW-1003">Cell membrane</keyword>
<keyword evidence="8" id="KW-1185">Reference proteome</keyword>
<evidence type="ECO:0000313" key="8">
    <source>
        <dbReference type="Proteomes" id="UP000295531"/>
    </source>
</evidence>
<evidence type="ECO:0000256" key="3">
    <source>
        <dbReference type="ARBA" id="ARBA00022692"/>
    </source>
</evidence>
<feature type="transmembrane region" description="Helical" evidence="6">
    <location>
        <begin position="153"/>
        <end position="171"/>
    </location>
</feature>
<dbReference type="InterPro" id="IPR001123">
    <property type="entry name" value="LeuE-type"/>
</dbReference>
<organism evidence="7 8">
    <name type="scientific">Idiomarina aquatica</name>
    <dbReference type="NCBI Taxonomy" id="1327752"/>
    <lineage>
        <taxon>Bacteria</taxon>
        <taxon>Pseudomonadati</taxon>
        <taxon>Pseudomonadota</taxon>
        <taxon>Gammaproteobacteria</taxon>
        <taxon>Alteromonadales</taxon>
        <taxon>Idiomarinaceae</taxon>
        <taxon>Idiomarina</taxon>
    </lineage>
</organism>
<dbReference type="EMBL" id="SNXI01000001">
    <property type="protein sequence ID" value="TDP40659.1"/>
    <property type="molecule type" value="Genomic_DNA"/>
</dbReference>
<feature type="transmembrane region" description="Helical" evidence="6">
    <location>
        <begin position="73"/>
        <end position="94"/>
    </location>
</feature>
<evidence type="ECO:0000256" key="5">
    <source>
        <dbReference type="ARBA" id="ARBA00023136"/>
    </source>
</evidence>
<evidence type="ECO:0000256" key="4">
    <source>
        <dbReference type="ARBA" id="ARBA00022989"/>
    </source>
</evidence>
<reference evidence="7 8" key="1">
    <citation type="submission" date="2019-03" db="EMBL/GenBank/DDBJ databases">
        <title>Freshwater and sediment microbial communities from various areas in North America, analyzing microbe dynamics in response to fracking.</title>
        <authorList>
            <person name="Lamendella R."/>
        </authorList>
    </citation>
    <scope>NUCLEOTIDE SEQUENCE [LARGE SCALE GENOMIC DNA]</scope>
    <source>
        <strain evidence="7 8">18_TX</strain>
    </source>
</reference>
<evidence type="ECO:0000256" key="2">
    <source>
        <dbReference type="ARBA" id="ARBA00022475"/>
    </source>
</evidence>
<keyword evidence="5 6" id="KW-0472">Membrane</keyword>
<evidence type="ECO:0000256" key="1">
    <source>
        <dbReference type="ARBA" id="ARBA00004651"/>
    </source>
</evidence>
<gene>
    <name evidence="7" type="ORF">DEU29_101208</name>
</gene>
<dbReference type="Proteomes" id="UP000295531">
    <property type="component" value="Unassembled WGS sequence"/>
</dbReference>
<feature type="transmembrane region" description="Helical" evidence="6">
    <location>
        <begin position="114"/>
        <end position="141"/>
    </location>
</feature>
<keyword evidence="4 6" id="KW-1133">Transmembrane helix</keyword>
<dbReference type="AlphaFoldDB" id="A0A4R6PPK7"/>
<accession>A0A4R6PPK7</accession>
<dbReference type="PANTHER" id="PTHR30086:SF21">
    <property type="entry name" value="TRANSPORT PROTEIN"/>
    <property type="match status" value="1"/>
</dbReference>
<feature type="transmembrane region" description="Helical" evidence="6">
    <location>
        <begin position="42"/>
        <end position="66"/>
    </location>
</feature>
<evidence type="ECO:0000256" key="6">
    <source>
        <dbReference type="SAM" id="Phobius"/>
    </source>
</evidence>
<dbReference type="GO" id="GO:0015171">
    <property type="term" value="F:amino acid transmembrane transporter activity"/>
    <property type="evidence" value="ECO:0007669"/>
    <property type="project" value="TreeGrafter"/>
</dbReference>
<feature type="transmembrane region" description="Helical" evidence="6">
    <location>
        <begin position="191"/>
        <end position="208"/>
    </location>
</feature>
<comment type="caution">
    <text evidence="7">The sequence shown here is derived from an EMBL/GenBank/DDBJ whole genome shotgun (WGS) entry which is preliminary data.</text>
</comment>
<comment type="subcellular location">
    <subcellularLocation>
        <location evidence="1">Cell membrane</location>
        <topology evidence="1">Multi-pass membrane protein</topology>
    </subcellularLocation>
</comment>
<sequence>MSYWTEFLTIALVHLFAVASPGPDFAVVSRYALSFGRKAGYSVAAGIATGIIIHVAYSLVGVAVIIHQNDWVYLTLLAIGALYLGYIGLGAITAKPRANVGDDVDAVKLPRKRRAFWVGFLTNGLNVKATLFFLTLFTTVISPTTPFSIKLGYGVYLTLATGAWFVFLTWLLTQPKVFKKLWPFSHWIDRLMGAILIALSLSLLWEWLQLVL</sequence>
<dbReference type="PANTHER" id="PTHR30086">
    <property type="entry name" value="ARGININE EXPORTER PROTEIN ARGO"/>
    <property type="match status" value="1"/>
</dbReference>
<dbReference type="OrthoDB" id="581870at2"/>
<dbReference type="GO" id="GO:0005886">
    <property type="term" value="C:plasma membrane"/>
    <property type="evidence" value="ECO:0007669"/>
    <property type="project" value="UniProtKB-SubCell"/>
</dbReference>
<protein>
    <submittedName>
        <fullName evidence="7">Threonine/homoserine/homoserine lactone efflux protein</fullName>
    </submittedName>
</protein>
<proteinExistence type="predicted"/>
<dbReference type="RefSeq" id="WP_133538331.1">
    <property type="nucleotide sequence ID" value="NZ_SNXI01000001.1"/>
</dbReference>
<name>A0A4R6PPK7_9GAMM</name>
<keyword evidence="3 6" id="KW-0812">Transmembrane</keyword>
<dbReference type="Pfam" id="PF01810">
    <property type="entry name" value="LysE"/>
    <property type="match status" value="1"/>
</dbReference>
<evidence type="ECO:0000313" key="7">
    <source>
        <dbReference type="EMBL" id="TDP40659.1"/>
    </source>
</evidence>